<dbReference type="EMBL" id="UYRU01065726">
    <property type="protein sequence ID" value="VDN16404.1"/>
    <property type="molecule type" value="Genomic_DNA"/>
</dbReference>
<dbReference type="AlphaFoldDB" id="A0A3P7LHW4"/>
<accession>A0A3P7LHW4</accession>
<reference evidence="1 2" key="1">
    <citation type="submission" date="2018-11" db="EMBL/GenBank/DDBJ databases">
        <authorList>
            <consortium name="Pathogen Informatics"/>
        </authorList>
    </citation>
    <scope>NUCLEOTIDE SEQUENCE [LARGE SCALE GENOMIC DNA]</scope>
</reference>
<dbReference type="OrthoDB" id="261426at2759"/>
<proteinExistence type="predicted"/>
<organism evidence="1 2">
    <name type="scientific">Dibothriocephalus latus</name>
    <name type="common">Fish tapeworm</name>
    <name type="synonym">Diphyllobothrium latum</name>
    <dbReference type="NCBI Taxonomy" id="60516"/>
    <lineage>
        <taxon>Eukaryota</taxon>
        <taxon>Metazoa</taxon>
        <taxon>Spiralia</taxon>
        <taxon>Lophotrochozoa</taxon>
        <taxon>Platyhelminthes</taxon>
        <taxon>Cestoda</taxon>
        <taxon>Eucestoda</taxon>
        <taxon>Diphyllobothriidea</taxon>
        <taxon>Diphyllobothriidae</taxon>
        <taxon>Dibothriocephalus</taxon>
    </lineage>
</organism>
<keyword evidence="2" id="KW-1185">Reference proteome</keyword>
<protein>
    <submittedName>
        <fullName evidence="1">Uncharacterized protein</fullName>
    </submittedName>
</protein>
<gene>
    <name evidence="1" type="ORF">DILT_LOCUS12235</name>
</gene>
<evidence type="ECO:0000313" key="1">
    <source>
        <dbReference type="EMBL" id="VDN16404.1"/>
    </source>
</evidence>
<evidence type="ECO:0000313" key="2">
    <source>
        <dbReference type="Proteomes" id="UP000281553"/>
    </source>
</evidence>
<sequence length="140" mass="15320">MDEAYHWYLDSLIRRACNKLKQLAHAIAIASTVPDDEKAQLPRNPSTTPLSKRKASRELVILTPDNLQTCLSRLLQCDAKQACVIELVRCAFADHQTVSEGGGTGEIVLIISPDATVAVENLFAKASSCSSSAKFTQRIY</sequence>
<name>A0A3P7LHW4_DIBLA</name>
<dbReference type="Proteomes" id="UP000281553">
    <property type="component" value="Unassembled WGS sequence"/>
</dbReference>